<accession>A0A0K0DDK4</accession>
<reference evidence="1" key="1">
    <citation type="submission" date="2012-09" db="EMBL/GenBank/DDBJ databases">
        <authorList>
            <person name="Martin A.A."/>
        </authorList>
    </citation>
    <scope>NUCLEOTIDE SEQUENCE</scope>
</reference>
<dbReference type="Proteomes" id="UP000035642">
    <property type="component" value="Unassembled WGS sequence"/>
</dbReference>
<dbReference type="AlphaFoldDB" id="A0A0K0DDK4"/>
<keyword evidence="1" id="KW-1185">Reference proteome</keyword>
<evidence type="ECO:0000313" key="1">
    <source>
        <dbReference type="Proteomes" id="UP000035642"/>
    </source>
</evidence>
<proteinExistence type="predicted"/>
<protein>
    <submittedName>
        <fullName evidence="2">Reelin domain-containing protein</fullName>
    </submittedName>
</protein>
<organism evidence="1 2">
    <name type="scientific">Angiostrongylus cantonensis</name>
    <name type="common">Rat lungworm</name>
    <dbReference type="NCBI Taxonomy" id="6313"/>
    <lineage>
        <taxon>Eukaryota</taxon>
        <taxon>Metazoa</taxon>
        <taxon>Ecdysozoa</taxon>
        <taxon>Nematoda</taxon>
        <taxon>Chromadorea</taxon>
        <taxon>Rhabditida</taxon>
        <taxon>Rhabditina</taxon>
        <taxon>Rhabditomorpha</taxon>
        <taxon>Strongyloidea</taxon>
        <taxon>Metastrongylidae</taxon>
        <taxon>Angiostrongylus</taxon>
    </lineage>
</organism>
<evidence type="ECO:0000313" key="2">
    <source>
        <dbReference type="WBParaSite" id="ACAC_0000881301-mRNA-1"/>
    </source>
</evidence>
<name>A0A0K0DDK4_ANGCA</name>
<sequence>MRWAGQAMRMNDNRCPRTANDYIARDFKRASPDGQGFNEYPKKGYVAQEPPRASTTYLATTPHDGKKWKVFWLLISLDEQ</sequence>
<reference evidence="2" key="2">
    <citation type="submission" date="2017-02" db="UniProtKB">
        <authorList>
            <consortium name="WormBaseParasite"/>
        </authorList>
    </citation>
    <scope>IDENTIFICATION</scope>
</reference>
<dbReference type="WBParaSite" id="ACAC_0000881301-mRNA-1">
    <property type="protein sequence ID" value="ACAC_0000881301-mRNA-1"/>
    <property type="gene ID" value="ACAC_0000881301"/>
</dbReference>